<proteinExistence type="predicted"/>
<dbReference type="NCBIfam" id="NF033857">
    <property type="entry name" value="BPSL0067_fam"/>
    <property type="match status" value="1"/>
</dbReference>
<comment type="caution">
    <text evidence="1">The sequence shown here is derived from an EMBL/GenBank/DDBJ whole genome shotgun (WGS) entry which is preliminary data.</text>
</comment>
<accession>A0A7Y6K257</accession>
<dbReference type="InterPro" id="IPR047746">
    <property type="entry name" value="Dae2/Tae2-like"/>
</dbReference>
<reference evidence="1 2" key="1">
    <citation type="submission" date="2020-02" db="EMBL/GenBank/DDBJ databases">
        <title>Paraburkholderia simonii sp. nov. and Paraburkholderia youngii sp. nov. Brazilian and Mexican Mimosa-associated rhizobia.</title>
        <authorList>
            <person name="Mavima L."/>
            <person name="Beukes C.W."/>
            <person name="Chan W.Y."/>
            <person name="Palmer M."/>
            <person name="De Meyer S.E."/>
            <person name="James E.K."/>
            <person name="Venter S.N."/>
            <person name="Steenkamp E.T."/>
        </authorList>
    </citation>
    <scope>NUCLEOTIDE SEQUENCE [LARGE SCALE GENOMIC DNA]</scope>
    <source>
        <strain evidence="1 2">JPY169</strain>
    </source>
</reference>
<name>A0A7Y6K257_9BURK</name>
<evidence type="ECO:0000313" key="1">
    <source>
        <dbReference type="EMBL" id="NUY03071.1"/>
    </source>
</evidence>
<dbReference type="AlphaFoldDB" id="A0A7Y6K257"/>
<gene>
    <name evidence="1" type="ORF">G5S42_25985</name>
</gene>
<protein>
    <submittedName>
        <fullName evidence="1">BPSL0067 family protein</fullName>
    </submittedName>
</protein>
<dbReference type="EMBL" id="JAALDK010000001">
    <property type="protein sequence ID" value="NUY03071.1"/>
    <property type="molecule type" value="Genomic_DNA"/>
</dbReference>
<dbReference type="Proteomes" id="UP000594380">
    <property type="component" value="Unassembled WGS sequence"/>
</dbReference>
<sequence length="48" mass="5639">MYLGQDASGIQVMDQWNSQNRVRRRTIYWHPHCSGLSNDANAFSVIEW</sequence>
<organism evidence="1 2">
    <name type="scientific">Paraburkholderia youngii</name>
    <dbReference type="NCBI Taxonomy" id="2782701"/>
    <lineage>
        <taxon>Bacteria</taxon>
        <taxon>Pseudomonadati</taxon>
        <taxon>Pseudomonadota</taxon>
        <taxon>Betaproteobacteria</taxon>
        <taxon>Burkholderiales</taxon>
        <taxon>Burkholderiaceae</taxon>
        <taxon>Paraburkholderia</taxon>
    </lineage>
</organism>
<evidence type="ECO:0000313" key="2">
    <source>
        <dbReference type="Proteomes" id="UP000594380"/>
    </source>
</evidence>